<dbReference type="InterPro" id="IPR032567">
    <property type="entry name" value="RTL1-rel"/>
</dbReference>
<keyword evidence="1" id="KW-0479">Metal-binding</keyword>
<dbReference type="Pfam" id="PF00098">
    <property type="entry name" value="zf-CCHC"/>
    <property type="match status" value="1"/>
</dbReference>
<keyword evidence="5" id="KW-1185">Reference proteome</keyword>
<comment type="caution">
    <text evidence="4">The sequence shown here is derived from an EMBL/GenBank/DDBJ whole genome shotgun (WGS) entry which is preliminary data.</text>
</comment>
<keyword evidence="4" id="KW-0695">RNA-directed DNA polymerase</keyword>
<dbReference type="EMBL" id="BQNB010010686">
    <property type="protein sequence ID" value="GJS80639.1"/>
    <property type="molecule type" value="Genomic_DNA"/>
</dbReference>
<dbReference type="Proteomes" id="UP001151760">
    <property type="component" value="Unassembled WGS sequence"/>
</dbReference>
<evidence type="ECO:0000313" key="5">
    <source>
        <dbReference type="Proteomes" id="UP001151760"/>
    </source>
</evidence>
<evidence type="ECO:0000259" key="3">
    <source>
        <dbReference type="PROSITE" id="PS50158"/>
    </source>
</evidence>
<dbReference type="PANTHER" id="PTHR15503">
    <property type="entry name" value="LDOC1 RELATED"/>
    <property type="match status" value="1"/>
</dbReference>
<dbReference type="InterPro" id="IPR043502">
    <property type="entry name" value="DNA/RNA_pol_sf"/>
</dbReference>
<dbReference type="SMART" id="SM00343">
    <property type="entry name" value="ZnF_C2HC"/>
    <property type="match status" value="2"/>
</dbReference>
<dbReference type="Gene3D" id="2.40.70.10">
    <property type="entry name" value="Acid Proteases"/>
    <property type="match status" value="1"/>
</dbReference>
<reference evidence="4" key="1">
    <citation type="journal article" date="2022" name="Int. J. Mol. Sci.">
        <title>Draft Genome of Tanacetum Coccineum: Genomic Comparison of Closely Related Tanacetum-Family Plants.</title>
        <authorList>
            <person name="Yamashiro T."/>
            <person name="Shiraishi A."/>
            <person name="Nakayama K."/>
            <person name="Satake H."/>
        </authorList>
    </citation>
    <scope>NUCLEOTIDE SEQUENCE</scope>
</reference>
<dbReference type="InterPro" id="IPR036875">
    <property type="entry name" value="Znf_CCHC_sf"/>
</dbReference>
<evidence type="ECO:0000313" key="4">
    <source>
        <dbReference type="EMBL" id="GJS80639.1"/>
    </source>
</evidence>
<accession>A0ABQ4YS08</accession>
<dbReference type="InterPro" id="IPR001878">
    <property type="entry name" value="Znf_CCHC"/>
</dbReference>
<dbReference type="SUPFAM" id="SSF56672">
    <property type="entry name" value="DNA/RNA polymerases"/>
    <property type="match status" value="1"/>
</dbReference>
<organism evidence="4 5">
    <name type="scientific">Tanacetum coccineum</name>
    <dbReference type="NCBI Taxonomy" id="301880"/>
    <lineage>
        <taxon>Eukaryota</taxon>
        <taxon>Viridiplantae</taxon>
        <taxon>Streptophyta</taxon>
        <taxon>Embryophyta</taxon>
        <taxon>Tracheophyta</taxon>
        <taxon>Spermatophyta</taxon>
        <taxon>Magnoliopsida</taxon>
        <taxon>eudicotyledons</taxon>
        <taxon>Gunneridae</taxon>
        <taxon>Pentapetalae</taxon>
        <taxon>asterids</taxon>
        <taxon>campanulids</taxon>
        <taxon>Asterales</taxon>
        <taxon>Asteraceae</taxon>
        <taxon>Asteroideae</taxon>
        <taxon>Anthemideae</taxon>
        <taxon>Anthemidinae</taxon>
        <taxon>Tanacetum</taxon>
    </lineage>
</organism>
<dbReference type="Gene3D" id="4.10.60.10">
    <property type="entry name" value="Zinc finger, CCHC-type"/>
    <property type="match status" value="1"/>
</dbReference>
<keyword evidence="4" id="KW-0548">Nucleotidyltransferase</keyword>
<feature type="coiled-coil region" evidence="2">
    <location>
        <begin position="177"/>
        <end position="213"/>
    </location>
</feature>
<feature type="domain" description="CCHC-type" evidence="3">
    <location>
        <begin position="377"/>
        <end position="392"/>
    </location>
</feature>
<keyword evidence="1" id="KW-0863">Zinc-finger</keyword>
<dbReference type="Pfam" id="PF08284">
    <property type="entry name" value="RVP_2"/>
    <property type="match status" value="1"/>
</dbReference>
<evidence type="ECO:0000256" key="1">
    <source>
        <dbReference type="PROSITE-ProRule" id="PRU00047"/>
    </source>
</evidence>
<dbReference type="InterPro" id="IPR021109">
    <property type="entry name" value="Peptidase_aspartic_dom_sf"/>
</dbReference>
<dbReference type="SUPFAM" id="SSF57756">
    <property type="entry name" value="Retrovirus zinc finger-like domains"/>
    <property type="match status" value="1"/>
</dbReference>
<dbReference type="PANTHER" id="PTHR15503:SF45">
    <property type="entry name" value="RNA-DIRECTED DNA POLYMERASE HOMOLOG"/>
    <property type="match status" value="1"/>
</dbReference>
<keyword evidence="2" id="KW-0175">Coiled coil</keyword>
<dbReference type="CDD" id="cd00303">
    <property type="entry name" value="retropepsin_like"/>
    <property type="match status" value="1"/>
</dbReference>
<keyword evidence="4" id="KW-0808">Transferase</keyword>
<gene>
    <name evidence="4" type="ORF">Tco_0730520</name>
</gene>
<protein>
    <submittedName>
        <fullName evidence="4">Reverse transcriptase domain-containing protein</fullName>
    </submittedName>
</protein>
<feature type="domain" description="CCHC-type" evidence="3">
    <location>
        <begin position="346"/>
        <end position="362"/>
    </location>
</feature>
<reference evidence="4" key="2">
    <citation type="submission" date="2022-01" db="EMBL/GenBank/DDBJ databases">
        <authorList>
            <person name="Yamashiro T."/>
            <person name="Shiraishi A."/>
            <person name="Satake H."/>
            <person name="Nakayama K."/>
        </authorList>
    </citation>
    <scope>NUCLEOTIDE SEQUENCE</scope>
</reference>
<evidence type="ECO:0000256" key="2">
    <source>
        <dbReference type="SAM" id="Coils"/>
    </source>
</evidence>
<name>A0ABQ4YS08_9ASTR</name>
<sequence>MDIAGKSRCGDCIGARSLGVVSLVSKAYGYVGRYSCGNVLIVGVSEWLHGRQCVIILVYDGIPTDLVDDVPVEDEFMEEEDPQEEDMIIGIFIHCWKIPEVDGVREEVDPLNPPPPASESEPDDEIEIENPIEHEDETVPVSVYETAHALVEKKGEAKDRFYGKLILDLGNEVCSSVEQGTAAMEKLVEKLENVEEKAECEKLKKELEEARLSITFLQRPMKAIKVPIEDEKSPLSEPQGSPQIIDVAIAAERERQAKVRNDASGSGPVRGQDTAPAVRECTFAGFMKCNPTVFCRIEGVVELQRWFEKTESVKEYDIVAYTQRFNELALMCPRMVEPERVKCTIKCYKCGKVGHKSRYCKEKSVGTGANAQPVWTCYDCGEQGHTRNRCPKKVKQEEVGEVRGRSYAIKDAEPKGPNVVTEDSYEIELADGRIVSMNIVLKGCTLSLVNHVFEIDFMPIELGTFDVIIGMDWLVKHDAVIVYGEKVVRTPYGNKTLIIEGDKGVSRLKVISCIKARKYIERGCHLFLAHFTEKNLKEKRMKDVPVICDFPKVLLEVFPGLPPPRQVEFRIDLVPEAAPVARAPYRLAPSEMKELSKRDCTPSFRSAILARSGTNFLGHVIDRSGVHVDSAKIEAIKSWDAPTTPTEIELLSDYDCGIRYHLGKADVVADALSRKERDKPLRVRALMMAVHNDLPKQIRENQEEAIKGKNVKAENLGKLIKQIFEFCPNKTRCFGNHFGKPKPSGDSNNLKICLEWKGLTMDFLSGIPRNNKWKRWGEQIGSEYAYHPQTIDKVKGLYKLYFERDSYTFHVLNLKKCLAEGDIIILMEEIQLDDKLHMIEEPAEIVDREVKRLKQSRIPIVKVRWKSQRGPEFYMGT</sequence>
<proteinExistence type="predicted"/>
<dbReference type="GO" id="GO:0003964">
    <property type="term" value="F:RNA-directed DNA polymerase activity"/>
    <property type="evidence" value="ECO:0007669"/>
    <property type="project" value="UniProtKB-KW"/>
</dbReference>
<keyword evidence="1" id="KW-0862">Zinc</keyword>
<dbReference type="PROSITE" id="PS50158">
    <property type="entry name" value="ZF_CCHC"/>
    <property type="match status" value="2"/>
</dbReference>